<evidence type="ECO:0000313" key="9">
    <source>
        <dbReference type="EMBL" id="KTG11286.1"/>
    </source>
</evidence>
<dbReference type="STRING" id="1514971.AUR64_05010"/>
<dbReference type="OrthoDB" id="312811at2157"/>
<dbReference type="InterPro" id="IPR050366">
    <property type="entry name" value="BP-dependent_transpt_permease"/>
</dbReference>
<evidence type="ECO:0000256" key="2">
    <source>
        <dbReference type="ARBA" id="ARBA00022448"/>
    </source>
</evidence>
<evidence type="ECO:0000256" key="3">
    <source>
        <dbReference type="ARBA" id="ARBA00022475"/>
    </source>
</evidence>
<dbReference type="PANTHER" id="PTHR43386:SF1">
    <property type="entry name" value="D,D-DIPEPTIDE TRANSPORT SYSTEM PERMEASE PROTEIN DDPC-RELATED"/>
    <property type="match status" value="1"/>
</dbReference>
<dbReference type="SUPFAM" id="SSF161098">
    <property type="entry name" value="MetI-like"/>
    <property type="match status" value="1"/>
</dbReference>
<accession>A0A0W1RCW5</accession>
<comment type="subcellular location">
    <subcellularLocation>
        <location evidence="1 7">Cell membrane</location>
        <topology evidence="1 7">Multi-pass membrane protein</topology>
    </subcellularLocation>
</comment>
<dbReference type="CDD" id="cd06261">
    <property type="entry name" value="TM_PBP2"/>
    <property type="match status" value="1"/>
</dbReference>
<dbReference type="Pfam" id="PF12911">
    <property type="entry name" value="OppC_N"/>
    <property type="match status" value="1"/>
</dbReference>
<sequence length="389" mass="42194">MPSSDDSPDVSNASRLHTFWDLRSGVADDGLSRNAATFVAVTVVFAAIYAYDSLVLPVDAPLVAGWRPTVVDLLFATSLAGFTLFVVVPLWTDRERTARYWSRLRQNRLAVVSFGYLLVVFVLGLVGPILFDSVADPARILQPPVGFGASEYIVSNCVGPTTDGLCRGSLQHPLGTGPYGRDMFTLVVEGMRVAVVIGFVTSMFVVPIATIVGVSAGYLGGWVDTLTMRYVDIQQTLPAFIVYLIAIYVFGRSLFLFLLVFGLLGWGGVARVVRSEVLSLREEPFVVAARSAGVKRWGIVRHHILPHVRETVVVAATRQIPLLVLVEAAISFMNLNDMTLLSWGETIARGTQGAATVTWWVSTVPVVFLTLTVVSLSVFGDALQDVLDA</sequence>
<organism evidence="9 10">
    <name type="scientific">Haloprofundus marisrubri</name>
    <dbReference type="NCBI Taxonomy" id="1514971"/>
    <lineage>
        <taxon>Archaea</taxon>
        <taxon>Methanobacteriati</taxon>
        <taxon>Methanobacteriota</taxon>
        <taxon>Stenosarchaea group</taxon>
        <taxon>Halobacteria</taxon>
        <taxon>Halobacteriales</taxon>
        <taxon>Haloferacaceae</taxon>
        <taxon>Haloprofundus</taxon>
    </lineage>
</organism>
<evidence type="ECO:0000313" key="10">
    <source>
        <dbReference type="Proteomes" id="UP000054387"/>
    </source>
</evidence>
<feature type="transmembrane region" description="Helical" evidence="7">
    <location>
        <begin position="357"/>
        <end position="379"/>
    </location>
</feature>
<dbReference type="InterPro" id="IPR035906">
    <property type="entry name" value="MetI-like_sf"/>
</dbReference>
<dbReference type="PROSITE" id="PS50928">
    <property type="entry name" value="ABC_TM1"/>
    <property type="match status" value="1"/>
</dbReference>
<proteinExistence type="inferred from homology"/>
<dbReference type="InterPro" id="IPR025966">
    <property type="entry name" value="OppC_N"/>
</dbReference>
<dbReference type="PANTHER" id="PTHR43386">
    <property type="entry name" value="OLIGOPEPTIDE TRANSPORT SYSTEM PERMEASE PROTEIN APPC"/>
    <property type="match status" value="1"/>
</dbReference>
<comment type="caution">
    <text evidence="9">The sequence shown here is derived from an EMBL/GenBank/DDBJ whole genome shotgun (WGS) entry which is preliminary data.</text>
</comment>
<keyword evidence="3" id="KW-1003">Cell membrane</keyword>
<comment type="similarity">
    <text evidence="7">Belongs to the binding-protein-dependent transport system permease family.</text>
</comment>
<keyword evidence="10" id="KW-1185">Reference proteome</keyword>
<dbReference type="InterPro" id="IPR000515">
    <property type="entry name" value="MetI-like"/>
</dbReference>
<name>A0A0W1RCW5_9EURY</name>
<feature type="transmembrane region" description="Helical" evidence="7">
    <location>
        <begin position="240"/>
        <end position="266"/>
    </location>
</feature>
<dbReference type="AlphaFoldDB" id="A0A0W1RCW5"/>
<feature type="transmembrane region" description="Helical" evidence="7">
    <location>
        <begin position="35"/>
        <end position="58"/>
    </location>
</feature>
<evidence type="ECO:0000256" key="4">
    <source>
        <dbReference type="ARBA" id="ARBA00022692"/>
    </source>
</evidence>
<feature type="transmembrane region" description="Helical" evidence="7">
    <location>
        <begin position="111"/>
        <end position="131"/>
    </location>
</feature>
<feature type="transmembrane region" description="Helical" evidence="7">
    <location>
        <begin position="70"/>
        <end position="91"/>
    </location>
</feature>
<dbReference type="EMBL" id="LOPU01000011">
    <property type="protein sequence ID" value="KTG11286.1"/>
    <property type="molecule type" value="Genomic_DNA"/>
</dbReference>
<dbReference type="Proteomes" id="UP000054387">
    <property type="component" value="Unassembled WGS sequence"/>
</dbReference>
<dbReference type="Gene3D" id="1.10.3720.10">
    <property type="entry name" value="MetI-like"/>
    <property type="match status" value="1"/>
</dbReference>
<gene>
    <name evidence="9" type="ORF">AUR64_05010</name>
</gene>
<dbReference type="RefSeq" id="WP_058580348.1">
    <property type="nucleotide sequence ID" value="NZ_LOPU01000011.1"/>
</dbReference>
<evidence type="ECO:0000256" key="6">
    <source>
        <dbReference type="ARBA" id="ARBA00023136"/>
    </source>
</evidence>
<dbReference type="GO" id="GO:0055085">
    <property type="term" value="P:transmembrane transport"/>
    <property type="evidence" value="ECO:0007669"/>
    <property type="project" value="InterPro"/>
</dbReference>
<feature type="transmembrane region" description="Helical" evidence="7">
    <location>
        <begin position="193"/>
        <end position="220"/>
    </location>
</feature>
<keyword evidence="6 7" id="KW-0472">Membrane</keyword>
<evidence type="ECO:0000256" key="5">
    <source>
        <dbReference type="ARBA" id="ARBA00022989"/>
    </source>
</evidence>
<dbReference type="GO" id="GO:0005886">
    <property type="term" value="C:plasma membrane"/>
    <property type="evidence" value="ECO:0007669"/>
    <property type="project" value="UniProtKB-SubCell"/>
</dbReference>
<evidence type="ECO:0000259" key="8">
    <source>
        <dbReference type="PROSITE" id="PS50928"/>
    </source>
</evidence>
<keyword evidence="5 7" id="KW-1133">Transmembrane helix</keyword>
<evidence type="ECO:0000256" key="7">
    <source>
        <dbReference type="RuleBase" id="RU363032"/>
    </source>
</evidence>
<reference evidence="9 10" key="1">
    <citation type="submission" date="2015-12" db="EMBL/GenBank/DDBJ databases">
        <title>Haloprofundus marisrubri gen. nov., sp. nov., an extremely halophilic archaeon isolated from the Discovery deep brine-seawater interface in the Red Sea.</title>
        <authorList>
            <person name="Zhang G."/>
            <person name="Stingl U."/>
            <person name="Rashid M."/>
        </authorList>
    </citation>
    <scope>NUCLEOTIDE SEQUENCE [LARGE SCALE GENOMIC DNA]</scope>
    <source>
        <strain evidence="9 10">SB9</strain>
    </source>
</reference>
<keyword evidence="2 7" id="KW-0813">Transport</keyword>
<feature type="domain" description="ABC transmembrane type-1" evidence="8">
    <location>
        <begin position="195"/>
        <end position="380"/>
    </location>
</feature>
<keyword evidence="4 7" id="KW-0812">Transmembrane</keyword>
<dbReference type="Pfam" id="PF00528">
    <property type="entry name" value="BPD_transp_1"/>
    <property type="match status" value="1"/>
</dbReference>
<evidence type="ECO:0000256" key="1">
    <source>
        <dbReference type="ARBA" id="ARBA00004651"/>
    </source>
</evidence>
<protein>
    <recommendedName>
        <fullName evidence="8">ABC transmembrane type-1 domain-containing protein</fullName>
    </recommendedName>
</protein>